<dbReference type="Pfam" id="PF17801">
    <property type="entry name" value="Melibiase_C"/>
    <property type="match status" value="1"/>
</dbReference>
<keyword evidence="9" id="KW-1185">Reference proteome</keyword>
<evidence type="ECO:0000313" key="9">
    <source>
        <dbReference type="Proteomes" id="UP000664795"/>
    </source>
</evidence>
<dbReference type="PRINTS" id="PR00740">
    <property type="entry name" value="GLHYDRLASE27"/>
</dbReference>
<organism evidence="8 9">
    <name type="scientific">Fibrella aquatilis</name>
    <dbReference type="NCBI Taxonomy" id="2817059"/>
    <lineage>
        <taxon>Bacteria</taxon>
        <taxon>Pseudomonadati</taxon>
        <taxon>Bacteroidota</taxon>
        <taxon>Cytophagia</taxon>
        <taxon>Cytophagales</taxon>
        <taxon>Spirosomataceae</taxon>
        <taxon>Fibrella</taxon>
    </lineage>
</organism>
<dbReference type="CDD" id="cd14792">
    <property type="entry name" value="GH27"/>
    <property type="match status" value="1"/>
</dbReference>
<reference evidence="8 9" key="1">
    <citation type="submission" date="2021-03" db="EMBL/GenBank/DDBJ databases">
        <title>Fibrella sp. HMF5036 genome sequencing and assembly.</title>
        <authorList>
            <person name="Kang H."/>
            <person name="Kim H."/>
            <person name="Bae S."/>
            <person name="Joh K."/>
        </authorList>
    </citation>
    <scope>NUCLEOTIDE SEQUENCE [LARGE SCALE GENOMIC DNA]</scope>
    <source>
        <strain evidence="8 9">HMF5036</strain>
    </source>
</reference>
<dbReference type="RefSeq" id="WP_207338119.1">
    <property type="nucleotide sequence ID" value="NZ_JAFMYU010000027.1"/>
</dbReference>
<keyword evidence="3 5" id="KW-0378">Hydrolase</keyword>
<dbReference type="InterPro" id="IPR017853">
    <property type="entry name" value="GH"/>
</dbReference>
<evidence type="ECO:0000256" key="2">
    <source>
        <dbReference type="ARBA" id="ARBA00022729"/>
    </source>
</evidence>
<evidence type="ECO:0000256" key="1">
    <source>
        <dbReference type="ARBA" id="ARBA00009743"/>
    </source>
</evidence>
<dbReference type="InterPro" id="IPR041233">
    <property type="entry name" value="Melibiase_C"/>
</dbReference>
<dbReference type="Gene3D" id="3.20.20.70">
    <property type="entry name" value="Aldolase class I"/>
    <property type="match status" value="1"/>
</dbReference>
<dbReference type="InterPro" id="IPR013785">
    <property type="entry name" value="Aldolase_TIM"/>
</dbReference>
<dbReference type="InterPro" id="IPR013780">
    <property type="entry name" value="Glyco_hydro_b"/>
</dbReference>
<comment type="similarity">
    <text evidence="1 5">Belongs to the glycosyl hydrolase 27 family.</text>
</comment>
<evidence type="ECO:0000313" key="8">
    <source>
        <dbReference type="EMBL" id="MBO0934158.1"/>
    </source>
</evidence>
<feature type="chain" id="PRO_5036737868" description="Alpha-galactosidase" evidence="6">
    <location>
        <begin position="21"/>
        <end position="467"/>
    </location>
</feature>
<dbReference type="SUPFAM" id="SSF51011">
    <property type="entry name" value="Glycosyl hydrolase domain"/>
    <property type="match status" value="1"/>
</dbReference>
<dbReference type="InterPro" id="IPR002241">
    <property type="entry name" value="Glyco_hydro_27"/>
</dbReference>
<dbReference type="PANTHER" id="PTHR11452:SF42">
    <property type="entry name" value="ALPHA-GALACTOSIDASE"/>
    <property type="match status" value="1"/>
</dbReference>
<dbReference type="EC" id="3.2.1.22" evidence="5"/>
<dbReference type="PANTHER" id="PTHR11452">
    <property type="entry name" value="ALPHA-GALACTOSIDASE/ALPHA-N-ACETYLGALACTOSAMINIDASE"/>
    <property type="match status" value="1"/>
</dbReference>
<feature type="signal peptide" evidence="6">
    <location>
        <begin position="1"/>
        <end position="20"/>
    </location>
</feature>
<dbReference type="GO" id="GO:0005975">
    <property type="term" value="P:carbohydrate metabolic process"/>
    <property type="evidence" value="ECO:0007669"/>
    <property type="project" value="InterPro"/>
</dbReference>
<keyword evidence="4 5" id="KW-0326">Glycosidase</keyword>
<keyword evidence="5" id="KW-1015">Disulfide bond</keyword>
<feature type="domain" description="Alpha galactosidase C-terminal" evidence="7">
    <location>
        <begin position="390"/>
        <end position="464"/>
    </location>
</feature>
<evidence type="ECO:0000259" key="7">
    <source>
        <dbReference type="Pfam" id="PF17801"/>
    </source>
</evidence>
<comment type="caution">
    <text evidence="8">The sequence shown here is derived from an EMBL/GenBank/DDBJ whole genome shotgun (WGS) entry which is preliminary data.</text>
</comment>
<accession>A0A939GD28</accession>
<evidence type="ECO:0000256" key="5">
    <source>
        <dbReference type="RuleBase" id="RU361168"/>
    </source>
</evidence>
<dbReference type="Gene3D" id="2.60.40.1180">
    <property type="entry name" value="Golgi alpha-mannosidase II"/>
    <property type="match status" value="1"/>
</dbReference>
<dbReference type="AlphaFoldDB" id="A0A939GD28"/>
<dbReference type="Pfam" id="PF16499">
    <property type="entry name" value="Melibiase_2"/>
    <property type="match status" value="1"/>
</dbReference>
<dbReference type="EMBL" id="JAFMYU010000027">
    <property type="protein sequence ID" value="MBO0934158.1"/>
    <property type="molecule type" value="Genomic_DNA"/>
</dbReference>
<dbReference type="Proteomes" id="UP000664795">
    <property type="component" value="Unassembled WGS sequence"/>
</dbReference>
<evidence type="ECO:0000256" key="3">
    <source>
        <dbReference type="ARBA" id="ARBA00022801"/>
    </source>
</evidence>
<name>A0A939GD28_9BACT</name>
<comment type="catalytic activity">
    <reaction evidence="5">
        <text>Hydrolysis of terminal, non-reducing alpha-D-galactose residues in alpha-D-galactosides, including galactose oligosaccharides, galactomannans and galactolipids.</text>
        <dbReference type="EC" id="3.2.1.22"/>
    </reaction>
</comment>
<dbReference type="GO" id="GO:0004557">
    <property type="term" value="F:alpha-galactosidase activity"/>
    <property type="evidence" value="ECO:0007669"/>
    <property type="project" value="UniProtKB-EC"/>
</dbReference>
<protein>
    <recommendedName>
        <fullName evidence="5">Alpha-galactosidase</fullName>
        <ecNumber evidence="5">3.2.1.22</ecNumber>
    </recommendedName>
    <alternativeName>
        <fullName evidence="5">Melibiase</fullName>
    </alternativeName>
</protein>
<evidence type="ECO:0000256" key="6">
    <source>
        <dbReference type="SAM" id="SignalP"/>
    </source>
</evidence>
<gene>
    <name evidence="8" type="ORF">J2I48_24340</name>
</gene>
<dbReference type="SUPFAM" id="SSF51445">
    <property type="entry name" value="(Trans)glycosidases"/>
    <property type="match status" value="1"/>
</dbReference>
<sequence length="467" mass="52620">MKRLYLLFVLALTLNNAVWAQAPVAMSPPMGWNSYNAYGATVTEAEVKENAAYMAEYLRPRGWQFVVVDFCWSYAHPPASTQSNPKQFRLEDGAHVPWLNMDDHGRLLPDERKFPSAHRGAGFKPLADYVHGLGLKFGIHVMRGIPKQAVWAKSPILGANGITADQIADTTSTCPWLNHMYGVDMKKPGAQEYYNSLLDLYAQWGVDYIKVDDLGLERVAVDKTGPERVTFTYYKAEVEAIRSAITNTRRPFVFSVSPYQPFSNSEHLRQYANLFRISNDFWDEWPQLKKQFDYCAEWATIGEPGHWPDADMLQLGKIAKRGPVGKPRLSRFTEAEQRTHLTLWCMARSPLMMGGNLPDNSVFVNNLLTNEEALAANQSATNSRQVSRNGDLVVWTSDAADGRSRYVALFNLGDQPAPMTVDFGQLGAGKKANVRDIWQKAYRGLFKKEYSVQIPPHDVVFLRVTGA</sequence>
<proteinExistence type="inferred from homology"/>
<evidence type="ECO:0000256" key="4">
    <source>
        <dbReference type="ARBA" id="ARBA00023295"/>
    </source>
</evidence>
<keyword evidence="2 6" id="KW-0732">Signal</keyword>